<dbReference type="GO" id="GO:0006893">
    <property type="term" value="P:Golgi to plasma membrane transport"/>
    <property type="evidence" value="ECO:0000318"/>
    <property type="project" value="GO_Central"/>
</dbReference>
<dbReference type="OrthoDB" id="538587at2759"/>
<comment type="subcellular location">
    <subcellularLocation>
        <location evidence="1">Golgi apparatus membrane</location>
        <topology evidence="1">Peripheral membrane protein</topology>
    </subcellularLocation>
</comment>
<evidence type="ECO:0000256" key="4">
    <source>
        <dbReference type="ARBA" id="ARBA00022448"/>
    </source>
</evidence>
<evidence type="ECO:0000313" key="14">
    <source>
        <dbReference type="Proteomes" id="UP000006906"/>
    </source>
</evidence>
<evidence type="ECO:0000256" key="6">
    <source>
        <dbReference type="ARBA" id="ARBA00022927"/>
    </source>
</evidence>
<dbReference type="PANTHER" id="PTHR21426:SF12">
    <property type="entry name" value="EXOCYST COMPLEX COMPONENT 8"/>
    <property type="match status" value="1"/>
</dbReference>
<dbReference type="PaxDb" id="3055-EDP03419"/>
<evidence type="ECO:0000256" key="8">
    <source>
        <dbReference type="ARBA" id="ARBA00023136"/>
    </source>
</evidence>
<dbReference type="EMBL" id="CM008973">
    <property type="protein sequence ID" value="PNW75737.1"/>
    <property type="molecule type" value="Genomic_DNA"/>
</dbReference>
<feature type="compositionally biased region" description="Low complexity" evidence="10">
    <location>
        <begin position="1269"/>
        <end position="1286"/>
    </location>
</feature>
<keyword evidence="11" id="KW-0812">Transmembrane</keyword>
<dbReference type="KEGG" id="cre:CHLRE_12g539050v5"/>
<keyword evidence="14" id="KW-1185">Reference proteome</keyword>
<dbReference type="InterPro" id="IPR033961">
    <property type="entry name" value="Exo84"/>
</dbReference>
<dbReference type="GO" id="GO:0008104">
    <property type="term" value="P:intracellular protein localization"/>
    <property type="evidence" value="ECO:0000318"/>
    <property type="project" value="GO_Central"/>
</dbReference>
<feature type="region of interest" description="Disordered" evidence="10">
    <location>
        <begin position="671"/>
        <end position="690"/>
    </location>
</feature>
<keyword evidence="5" id="KW-0268">Exocytosis</keyword>
<dbReference type="GO" id="GO:0000145">
    <property type="term" value="C:exocyst"/>
    <property type="evidence" value="ECO:0000318"/>
    <property type="project" value="GO_Central"/>
</dbReference>
<feature type="compositionally biased region" description="Low complexity" evidence="10">
    <location>
        <begin position="1293"/>
        <end position="1304"/>
    </location>
</feature>
<dbReference type="Pfam" id="PF06148">
    <property type="entry name" value="COG2_N"/>
    <property type="match status" value="1"/>
</dbReference>
<feature type="compositionally biased region" description="Low complexity" evidence="10">
    <location>
        <begin position="1224"/>
        <end position="1248"/>
    </location>
</feature>
<keyword evidence="6" id="KW-0653">Protein transport</keyword>
<evidence type="ECO:0000256" key="10">
    <source>
        <dbReference type="SAM" id="MobiDB-lite"/>
    </source>
</evidence>
<feature type="compositionally biased region" description="Basic and acidic residues" evidence="10">
    <location>
        <begin position="971"/>
        <end position="984"/>
    </location>
</feature>
<feature type="compositionally biased region" description="Basic and acidic residues" evidence="10">
    <location>
        <begin position="1045"/>
        <end position="1068"/>
    </location>
</feature>
<feature type="transmembrane region" description="Helical" evidence="11">
    <location>
        <begin position="368"/>
        <end position="388"/>
    </location>
</feature>
<feature type="compositionally biased region" description="Basic and acidic residues" evidence="10">
    <location>
        <begin position="837"/>
        <end position="846"/>
    </location>
</feature>
<protein>
    <recommendedName>
        <fullName evidence="3">Conserved oligomeric Golgi complex subunit 2</fullName>
    </recommendedName>
    <alternativeName>
        <fullName evidence="9">Component of oligomeric Golgi complex 2</fullName>
    </alternativeName>
</protein>
<evidence type="ECO:0000256" key="9">
    <source>
        <dbReference type="ARBA" id="ARBA00031344"/>
    </source>
</evidence>
<dbReference type="InParanoid" id="A0A2K3D5D6"/>
<feature type="region of interest" description="Disordered" evidence="10">
    <location>
        <begin position="1"/>
        <end position="21"/>
    </location>
</feature>
<reference evidence="13 14" key="1">
    <citation type="journal article" date="2007" name="Science">
        <title>The Chlamydomonas genome reveals the evolution of key animal and plant functions.</title>
        <authorList>
            <person name="Merchant S.S."/>
            <person name="Prochnik S.E."/>
            <person name="Vallon O."/>
            <person name="Harris E.H."/>
            <person name="Karpowicz S.J."/>
            <person name="Witman G.B."/>
            <person name="Terry A."/>
            <person name="Salamov A."/>
            <person name="Fritz-Laylin L.K."/>
            <person name="Marechal-Drouard L."/>
            <person name="Marshall W.F."/>
            <person name="Qu L.H."/>
            <person name="Nelson D.R."/>
            <person name="Sanderfoot A.A."/>
            <person name="Spalding M.H."/>
            <person name="Kapitonov V.V."/>
            <person name="Ren Q."/>
            <person name="Ferris P."/>
            <person name="Lindquist E."/>
            <person name="Shapiro H."/>
            <person name="Lucas S.M."/>
            <person name="Grimwood J."/>
            <person name="Schmutz J."/>
            <person name="Cardol P."/>
            <person name="Cerutti H."/>
            <person name="Chanfreau G."/>
            <person name="Chen C.L."/>
            <person name="Cognat V."/>
            <person name="Croft M.T."/>
            <person name="Dent R."/>
            <person name="Dutcher S."/>
            <person name="Fernandez E."/>
            <person name="Fukuzawa H."/>
            <person name="Gonzalez-Ballester D."/>
            <person name="Gonzalez-Halphen D."/>
            <person name="Hallmann A."/>
            <person name="Hanikenne M."/>
            <person name="Hippler M."/>
            <person name="Inwood W."/>
            <person name="Jabbari K."/>
            <person name="Kalanon M."/>
            <person name="Kuras R."/>
            <person name="Lefebvre P.A."/>
            <person name="Lemaire S.D."/>
            <person name="Lobanov A.V."/>
            <person name="Lohr M."/>
            <person name="Manuell A."/>
            <person name="Meier I."/>
            <person name="Mets L."/>
            <person name="Mittag M."/>
            <person name="Mittelmeier T."/>
            <person name="Moroney J.V."/>
            <person name="Moseley J."/>
            <person name="Napoli C."/>
            <person name="Nedelcu A.M."/>
            <person name="Niyogi K."/>
            <person name="Novoselov S.V."/>
            <person name="Paulsen I.T."/>
            <person name="Pazour G."/>
            <person name="Purton S."/>
            <person name="Ral J.P."/>
            <person name="Riano-Pachon D.M."/>
            <person name="Riekhof W."/>
            <person name="Rymarquis L."/>
            <person name="Schroda M."/>
            <person name="Stern D."/>
            <person name="Umen J."/>
            <person name="Willows R."/>
            <person name="Wilson N."/>
            <person name="Zimmer S.L."/>
            <person name="Allmer J."/>
            <person name="Balk J."/>
            <person name="Bisova K."/>
            <person name="Chen C.J."/>
            <person name="Elias M."/>
            <person name="Gendler K."/>
            <person name="Hauser C."/>
            <person name="Lamb M.R."/>
            <person name="Ledford H."/>
            <person name="Long J.C."/>
            <person name="Minagawa J."/>
            <person name="Page M.D."/>
            <person name="Pan J."/>
            <person name="Pootakham W."/>
            <person name="Roje S."/>
            <person name="Rose A."/>
            <person name="Stahlberg E."/>
            <person name="Terauchi A.M."/>
            <person name="Yang P."/>
            <person name="Ball S."/>
            <person name="Bowler C."/>
            <person name="Dieckmann C.L."/>
            <person name="Gladyshev V.N."/>
            <person name="Green P."/>
            <person name="Jorgensen R."/>
            <person name="Mayfield S."/>
            <person name="Mueller-Roeber B."/>
            <person name="Rajamani S."/>
            <person name="Sayre R.T."/>
            <person name="Brokstein P."/>
            <person name="Dubchak I."/>
            <person name="Goodstein D."/>
            <person name="Hornick L."/>
            <person name="Huang Y.W."/>
            <person name="Jhaveri J."/>
            <person name="Luo Y."/>
            <person name="Martinez D."/>
            <person name="Ngau W.C."/>
            <person name="Otillar B."/>
            <person name="Poliakov A."/>
            <person name="Porter A."/>
            <person name="Szajkowski L."/>
            <person name="Werner G."/>
            <person name="Zhou K."/>
            <person name="Grigoriev I.V."/>
            <person name="Rokhsar D.S."/>
            <person name="Grossman A.R."/>
        </authorList>
    </citation>
    <scope>NUCLEOTIDE SEQUENCE [LARGE SCALE GENOMIC DNA]</scope>
    <source>
        <strain evidence="14">CC-503</strain>
    </source>
</reference>
<dbReference type="Gramene" id="PNW75737">
    <property type="protein sequence ID" value="PNW75737"/>
    <property type="gene ID" value="CHLRE_12g539050v5"/>
</dbReference>
<evidence type="ECO:0000259" key="12">
    <source>
        <dbReference type="Pfam" id="PF06148"/>
    </source>
</evidence>
<dbReference type="Proteomes" id="UP000006906">
    <property type="component" value="Chromosome 12"/>
</dbReference>
<feature type="compositionally biased region" description="Low complexity" evidence="10">
    <location>
        <begin position="1094"/>
        <end position="1105"/>
    </location>
</feature>
<feature type="compositionally biased region" description="Basic residues" evidence="10">
    <location>
        <begin position="1"/>
        <end position="17"/>
    </location>
</feature>
<gene>
    <name evidence="13" type="ORF">CHLRE_12g539050v5</name>
</gene>
<feature type="region of interest" description="Disordered" evidence="10">
    <location>
        <begin position="461"/>
        <end position="489"/>
    </location>
</feature>
<dbReference type="ExpressionAtlas" id="A0A2K3D5D6">
    <property type="expression patterns" value="baseline and differential"/>
</dbReference>
<feature type="compositionally biased region" description="Low complexity" evidence="10">
    <location>
        <begin position="720"/>
        <end position="742"/>
    </location>
</feature>
<feature type="region of interest" description="Disordered" evidence="10">
    <location>
        <begin position="817"/>
        <end position="1310"/>
    </location>
</feature>
<dbReference type="InterPro" id="IPR016159">
    <property type="entry name" value="Cullin_repeat-like_dom_sf"/>
</dbReference>
<keyword evidence="7" id="KW-0333">Golgi apparatus</keyword>
<keyword evidence="8 11" id="KW-0472">Membrane</keyword>
<name>A0A2K3D5D6_CHLRE</name>
<feature type="region of interest" description="Disordered" evidence="10">
    <location>
        <begin position="701"/>
        <end position="747"/>
    </location>
</feature>
<dbReference type="PANTHER" id="PTHR21426">
    <property type="entry name" value="EXOCYST COMPLEX COMPONENT 8"/>
    <property type="match status" value="1"/>
</dbReference>
<feature type="compositionally biased region" description="Basic and acidic residues" evidence="10">
    <location>
        <begin position="701"/>
        <end position="718"/>
    </location>
</feature>
<accession>A0A2K3D5D6</accession>
<dbReference type="GO" id="GO:0015031">
    <property type="term" value="P:protein transport"/>
    <property type="evidence" value="ECO:0007669"/>
    <property type="project" value="UniProtKB-KW"/>
</dbReference>
<sequence length="1333" mass="137242">MKKGRAGAGAKARRAPAARKADEAVQWFQREGFDPAEYIGQLRSEKDLDQARNELTQLHDFCRKEIQKVVHDHHKDFLEASRDISDVEGLVDELRNYVSGGATVVANLLDLPQLPQQAAAASALLPATNIVPDPSGTPQQQPSVWASILALQTDLLQDLQVAVAEQDFATARALLAAGRDMIAVVDRDSAQLSAQAGGDGISAWRYNFEGTLAAQKAALIEELQRQLSRTNNSTMERRTAAQTLGLLVGPGQATQALLRCHTLRVRAAQQHLLTQHSAAGGDPDGVEYAGGLAQTTFLAIGAAAEDVRAVFPGPPTALLPNGTTSAAAAAAGGGAAAALPTVAALVVQWASEEARNCAALLRRHALTPFLATGTAVGALLCVGLALVFCAALEGSHGLALRVTFQAELWALMEAIVRRHLHRVREEAATATSLDATNAALQAYAGGGGVAATTAAAARLPDAATNGNSHPPGHPPTGQQHGAGAAAGPASWGSAPSFAVAARLKGLSAMLPELRALAEGLAPLGTTAAVAVLRQGVVAAFTAVCEQVLASVKRMLGSGSGSNAAAAGGAAAAGAGGAAGGAAAGAGAVMAALAGPAAGREGARLAAYMLNVEQQLRTFAEADVQVALAPLASVVGPVAPPELLLPSLYPLAELRGTLPPPAAEEAGMALDAPADGAGSAPNVLEQHSSGVLDRIRAELEAETERREREREARRQREAQEQEQLVARQAQARQQQADARQQLAEGKRQEDTRAVAAAASAAAGVASAAGAVTGQAAPTGANGAGTAKASKALALDLEAEAARSRRPAIDVDETAASTALQAAAPQRPRRVPEGTVAVRFKDEEREAPEPAAQYSGRSKDAEAAALEQEDPAAVRRRRWPALAAEEDEAMELVAAGSSEAEERTRSKSRGRSRFPGAREGAAVGWEPEPAVQPAASRRPQQVEVAEPAPAPRHRAQVAQPESENDWAAPSAAGRRERRERERFQDRNEEEAGGYAEDWGAGARRRPAEAASAAAVDTHARSRSRMRAEVQPEPEPNAALRVGRSRQAHAEEEPAPDDAARSRSVRRERQAEAVAEDDQPNDSASIRRGTSAARRSVPAAAEVELAAPRQRRPPRLEPEEEAAAPLARPAPAADPGSRVRASAAPESPVVAERSRVKPGPAAESGAAAPVKKPNRFGVALSDDDDLPVPRPRRARQVSAAPTSAAAAEDDSAATTNRSPDSHPAPVPSAGARAAAATTPAAAGSTAVAEAPAAERRRRPLPRPPSDSDEDLPAGGMARVARPAAAAEAGSGRRPEASAAPTADGAAAGEPVAKGMTAKERLAARMAARMAAAGGGL</sequence>
<evidence type="ECO:0000256" key="11">
    <source>
        <dbReference type="SAM" id="Phobius"/>
    </source>
</evidence>
<keyword evidence="4" id="KW-0813">Transport</keyword>
<dbReference type="RefSeq" id="XP_042918797.1">
    <property type="nucleotide sequence ID" value="XM_043068702.1"/>
</dbReference>
<feature type="domain" description="Conserved oligomeric Golgi complex subunit 2 N-terminal" evidence="12">
    <location>
        <begin position="27"/>
        <end position="95"/>
    </location>
</feature>
<proteinExistence type="inferred from homology"/>
<dbReference type="GO" id="GO:0000139">
    <property type="term" value="C:Golgi membrane"/>
    <property type="evidence" value="ECO:0007669"/>
    <property type="project" value="UniProtKB-SubCell"/>
</dbReference>
<evidence type="ECO:0000256" key="2">
    <source>
        <dbReference type="ARBA" id="ARBA00007210"/>
    </source>
</evidence>
<evidence type="ECO:0000313" key="13">
    <source>
        <dbReference type="EMBL" id="PNW75737.1"/>
    </source>
</evidence>
<evidence type="ECO:0000256" key="5">
    <source>
        <dbReference type="ARBA" id="ARBA00022483"/>
    </source>
</evidence>
<dbReference type="GO" id="GO:0006887">
    <property type="term" value="P:exocytosis"/>
    <property type="evidence" value="ECO:0007669"/>
    <property type="project" value="UniProtKB-KW"/>
</dbReference>
<dbReference type="STRING" id="3055.A0A2K3D5D6"/>
<feature type="compositionally biased region" description="Low complexity" evidence="10">
    <location>
        <begin position="1120"/>
        <end position="1130"/>
    </location>
</feature>
<comment type="similarity">
    <text evidence="2">Belongs to the EXO84 family.</text>
</comment>
<feature type="transmembrane region" description="Helical" evidence="11">
    <location>
        <begin position="326"/>
        <end position="347"/>
    </location>
</feature>
<dbReference type="InterPro" id="IPR024602">
    <property type="entry name" value="COG_su2_N"/>
</dbReference>
<keyword evidence="11" id="KW-1133">Transmembrane helix</keyword>
<evidence type="ECO:0000256" key="1">
    <source>
        <dbReference type="ARBA" id="ARBA00004395"/>
    </source>
</evidence>
<feature type="compositionally biased region" description="Low complexity" evidence="10">
    <location>
        <begin position="1155"/>
        <end position="1166"/>
    </location>
</feature>
<feature type="compositionally biased region" description="Low complexity" evidence="10">
    <location>
        <begin position="475"/>
        <end position="489"/>
    </location>
</feature>
<dbReference type="GeneID" id="5718434"/>
<evidence type="ECO:0000256" key="3">
    <source>
        <dbReference type="ARBA" id="ARBA00020977"/>
    </source>
</evidence>
<organism evidence="13 14">
    <name type="scientific">Chlamydomonas reinhardtii</name>
    <name type="common">Chlamydomonas smithii</name>
    <dbReference type="NCBI Taxonomy" id="3055"/>
    <lineage>
        <taxon>Eukaryota</taxon>
        <taxon>Viridiplantae</taxon>
        <taxon>Chlorophyta</taxon>
        <taxon>core chlorophytes</taxon>
        <taxon>Chlorophyceae</taxon>
        <taxon>CS clade</taxon>
        <taxon>Chlamydomonadales</taxon>
        <taxon>Chlamydomonadaceae</taxon>
        <taxon>Chlamydomonas</taxon>
    </lineage>
</organism>
<dbReference type="SUPFAM" id="SSF74788">
    <property type="entry name" value="Cullin repeat-like"/>
    <property type="match status" value="1"/>
</dbReference>
<evidence type="ECO:0000256" key="7">
    <source>
        <dbReference type="ARBA" id="ARBA00023034"/>
    </source>
</evidence>